<reference evidence="3 4" key="1">
    <citation type="journal article" date="2018" name="Sci. Rep.">
        <title>Comparative genomics provides insights into the lifestyle and reveals functional heterogeneity of dark septate endophytic fungi.</title>
        <authorList>
            <person name="Knapp D.G."/>
            <person name="Nemeth J.B."/>
            <person name="Barry K."/>
            <person name="Hainaut M."/>
            <person name="Henrissat B."/>
            <person name="Johnson J."/>
            <person name="Kuo A."/>
            <person name="Lim J.H.P."/>
            <person name="Lipzen A."/>
            <person name="Nolan M."/>
            <person name="Ohm R.A."/>
            <person name="Tamas L."/>
            <person name="Grigoriev I.V."/>
            <person name="Spatafora J.W."/>
            <person name="Nagy L.G."/>
            <person name="Kovacs G.M."/>
        </authorList>
    </citation>
    <scope>NUCLEOTIDE SEQUENCE [LARGE SCALE GENOMIC DNA]</scope>
    <source>
        <strain evidence="3 4">DSE2036</strain>
    </source>
</reference>
<evidence type="ECO:0000256" key="1">
    <source>
        <dbReference type="SAM" id="Coils"/>
    </source>
</evidence>
<feature type="compositionally biased region" description="Polar residues" evidence="2">
    <location>
        <begin position="189"/>
        <end position="199"/>
    </location>
</feature>
<organism evidence="3 4">
    <name type="scientific">Periconia macrospinosa</name>
    <dbReference type="NCBI Taxonomy" id="97972"/>
    <lineage>
        <taxon>Eukaryota</taxon>
        <taxon>Fungi</taxon>
        <taxon>Dikarya</taxon>
        <taxon>Ascomycota</taxon>
        <taxon>Pezizomycotina</taxon>
        <taxon>Dothideomycetes</taxon>
        <taxon>Pleosporomycetidae</taxon>
        <taxon>Pleosporales</taxon>
        <taxon>Massarineae</taxon>
        <taxon>Periconiaceae</taxon>
        <taxon>Periconia</taxon>
    </lineage>
</organism>
<sequence>MASPTLERDPSTPPPAPHPGRTRKPSAKVLEAQRSLRTRTTTRSQQTGTGTGTAAVQPPHHEEHPNTSQLVQYELPAYAAEQSSLPVESGGQGNVLQQLMDLIVGLRETIAQQSNVIANQNSTMESIRSNMESNMEGIKAEQQYLKNQNAELQETIGSLRAQLDMLSVSPPSTQRTWASVAASGELAGSGTSLARTASSNKRRGDQHRQLVIDTSRAGEETVERVGDTEAAKQAILQGSREPRSRTFACGARTTARASSSSR</sequence>
<dbReference type="OrthoDB" id="4362013at2759"/>
<evidence type="ECO:0000256" key="2">
    <source>
        <dbReference type="SAM" id="MobiDB-lite"/>
    </source>
</evidence>
<evidence type="ECO:0000313" key="3">
    <source>
        <dbReference type="EMBL" id="PVH92755.1"/>
    </source>
</evidence>
<feature type="region of interest" description="Disordered" evidence="2">
    <location>
        <begin position="188"/>
        <end position="262"/>
    </location>
</feature>
<dbReference type="EMBL" id="KZ805651">
    <property type="protein sequence ID" value="PVH92755.1"/>
    <property type="molecule type" value="Genomic_DNA"/>
</dbReference>
<keyword evidence="1" id="KW-0175">Coiled coil</keyword>
<feature type="compositionally biased region" description="Basic and acidic residues" evidence="2">
    <location>
        <begin position="202"/>
        <end position="230"/>
    </location>
</feature>
<feature type="region of interest" description="Disordered" evidence="2">
    <location>
        <begin position="1"/>
        <end position="67"/>
    </location>
</feature>
<feature type="coiled-coil region" evidence="1">
    <location>
        <begin position="135"/>
        <end position="162"/>
    </location>
</feature>
<evidence type="ECO:0000313" key="4">
    <source>
        <dbReference type="Proteomes" id="UP000244855"/>
    </source>
</evidence>
<protein>
    <submittedName>
        <fullName evidence="3">Uncharacterized protein</fullName>
    </submittedName>
</protein>
<feature type="compositionally biased region" description="Low complexity" evidence="2">
    <location>
        <begin position="251"/>
        <end position="262"/>
    </location>
</feature>
<proteinExistence type="predicted"/>
<feature type="compositionally biased region" description="Basic and acidic residues" evidence="2">
    <location>
        <begin position="1"/>
        <end position="10"/>
    </location>
</feature>
<dbReference type="Proteomes" id="UP000244855">
    <property type="component" value="Unassembled WGS sequence"/>
</dbReference>
<name>A0A2V1D432_9PLEO</name>
<keyword evidence="4" id="KW-1185">Reference proteome</keyword>
<gene>
    <name evidence="3" type="ORF">DM02DRAFT_266394</name>
</gene>
<dbReference type="AlphaFoldDB" id="A0A2V1D432"/>
<feature type="compositionally biased region" description="Low complexity" evidence="2">
    <location>
        <begin position="33"/>
        <end position="48"/>
    </location>
</feature>
<accession>A0A2V1D432</accession>